<accession>A0A377JWV2</accession>
<reference evidence="1 2" key="1">
    <citation type="submission" date="2018-06" db="EMBL/GenBank/DDBJ databases">
        <authorList>
            <consortium name="Pathogen Informatics"/>
            <person name="Doyle S."/>
        </authorList>
    </citation>
    <scope>NUCLEOTIDE SEQUENCE [LARGE SCALE GENOMIC DNA]</scope>
    <source>
        <strain evidence="1 2">NCTC12219</strain>
    </source>
</reference>
<sequence>MASVAFASKSYVNRIKTNLCYNPAFLYAILGEK</sequence>
<organism evidence="1 2">
    <name type="scientific">Helicobacter cinaedi</name>
    <dbReference type="NCBI Taxonomy" id="213"/>
    <lineage>
        <taxon>Bacteria</taxon>
        <taxon>Pseudomonadati</taxon>
        <taxon>Campylobacterota</taxon>
        <taxon>Epsilonproteobacteria</taxon>
        <taxon>Campylobacterales</taxon>
        <taxon>Helicobacteraceae</taxon>
        <taxon>Helicobacter</taxon>
    </lineage>
</organism>
<dbReference type="Proteomes" id="UP000255103">
    <property type="component" value="Unassembled WGS sequence"/>
</dbReference>
<dbReference type="AlphaFoldDB" id="A0A377JWV2"/>
<dbReference type="EMBL" id="UGHX01000001">
    <property type="protein sequence ID" value="STP11652.1"/>
    <property type="molecule type" value="Genomic_DNA"/>
</dbReference>
<evidence type="ECO:0000313" key="1">
    <source>
        <dbReference type="EMBL" id="STP11652.1"/>
    </source>
</evidence>
<proteinExistence type="predicted"/>
<name>A0A377JWV2_9HELI</name>
<gene>
    <name evidence="1" type="ORF">NCTC12219_01550</name>
</gene>
<evidence type="ECO:0000313" key="2">
    <source>
        <dbReference type="Proteomes" id="UP000255103"/>
    </source>
</evidence>
<protein>
    <submittedName>
        <fullName evidence="1">Uncharacterized protein</fullName>
    </submittedName>
</protein>